<dbReference type="Pfam" id="PF19567">
    <property type="entry name" value="CpsB_CapC"/>
    <property type="match status" value="1"/>
</dbReference>
<organism evidence="6 7">
    <name type="scientific">Cytobacillus horneckiae</name>
    <dbReference type="NCBI Taxonomy" id="549687"/>
    <lineage>
        <taxon>Bacteria</taxon>
        <taxon>Bacillati</taxon>
        <taxon>Bacillota</taxon>
        <taxon>Bacilli</taxon>
        <taxon>Bacillales</taxon>
        <taxon>Bacillaceae</taxon>
        <taxon>Cytobacillus</taxon>
    </lineage>
</organism>
<proteinExistence type="inferred from homology"/>
<evidence type="ECO:0000256" key="2">
    <source>
        <dbReference type="ARBA" id="ARBA00022801"/>
    </source>
</evidence>
<dbReference type="SUPFAM" id="SSF89550">
    <property type="entry name" value="PHP domain-like"/>
    <property type="match status" value="1"/>
</dbReference>
<dbReference type="GO" id="GO:0004725">
    <property type="term" value="F:protein tyrosine phosphatase activity"/>
    <property type="evidence" value="ECO:0007669"/>
    <property type="project" value="UniProtKB-UniRule"/>
</dbReference>
<protein>
    <recommendedName>
        <fullName evidence="5">Tyrosine-protein phosphatase</fullName>
        <ecNumber evidence="5">3.1.3.48</ecNumber>
    </recommendedName>
</protein>
<dbReference type="GO" id="GO:0030145">
    <property type="term" value="F:manganese ion binding"/>
    <property type="evidence" value="ECO:0007669"/>
    <property type="project" value="UniProtKB-UniRule"/>
</dbReference>
<keyword evidence="2 5" id="KW-0378">Hydrolase</keyword>
<comment type="catalytic activity">
    <reaction evidence="4 5">
        <text>O-phospho-L-tyrosyl-[protein] + H2O = L-tyrosyl-[protein] + phosphate</text>
        <dbReference type="Rhea" id="RHEA:10684"/>
        <dbReference type="Rhea" id="RHEA-COMP:10136"/>
        <dbReference type="Rhea" id="RHEA-COMP:20101"/>
        <dbReference type="ChEBI" id="CHEBI:15377"/>
        <dbReference type="ChEBI" id="CHEBI:43474"/>
        <dbReference type="ChEBI" id="CHEBI:46858"/>
        <dbReference type="ChEBI" id="CHEBI:61978"/>
        <dbReference type="EC" id="3.1.3.48"/>
    </reaction>
</comment>
<dbReference type="PANTHER" id="PTHR39181:SF1">
    <property type="entry name" value="TYROSINE-PROTEIN PHOSPHATASE YWQE"/>
    <property type="match status" value="1"/>
</dbReference>
<dbReference type="InterPro" id="IPR016667">
    <property type="entry name" value="Caps_polysacc_synth_CpsB/CapC"/>
</dbReference>
<dbReference type="PANTHER" id="PTHR39181">
    <property type="entry name" value="TYROSINE-PROTEIN PHOSPHATASE YWQE"/>
    <property type="match status" value="1"/>
</dbReference>
<keyword evidence="7" id="KW-1185">Reference proteome</keyword>
<keyword evidence="3 5" id="KW-0904">Protein phosphatase</keyword>
<dbReference type="EMBL" id="PISD01000030">
    <property type="protein sequence ID" value="PKG28364.1"/>
    <property type="molecule type" value="Genomic_DNA"/>
</dbReference>
<evidence type="ECO:0000313" key="7">
    <source>
        <dbReference type="Proteomes" id="UP000233343"/>
    </source>
</evidence>
<evidence type="ECO:0000313" key="6">
    <source>
        <dbReference type="EMBL" id="PKG28364.1"/>
    </source>
</evidence>
<dbReference type="Proteomes" id="UP000233343">
    <property type="component" value="Unassembled WGS sequence"/>
</dbReference>
<comment type="caution">
    <text evidence="6">The sequence shown here is derived from an EMBL/GenBank/DDBJ whole genome shotgun (WGS) entry which is preliminary data.</text>
</comment>
<dbReference type="EC" id="3.1.3.48" evidence="5"/>
<reference evidence="6 7" key="1">
    <citation type="journal article" date="2010" name="Int. J. Syst. Evol. Microbiol.">
        <title>Bacillus horneckiae sp. nov., isolated from a spacecraft-assembly clean room.</title>
        <authorList>
            <person name="Vaishampayan P."/>
            <person name="Probst A."/>
            <person name="Krishnamurthi S."/>
            <person name="Ghosh S."/>
            <person name="Osman S."/>
            <person name="McDowall A."/>
            <person name="Ruckmani A."/>
            <person name="Mayilraj S."/>
            <person name="Venkateswaran K."/>
        </authorList>
    </citation>
    <scope>NUCLEOTIDE SEQUENCE [LARGE SCALE GENOMIC DNA]</scope>
    <source>
        <strain evidence="7">1PO1SC</strain>
    </source>
</reference>
<evidence type="ECO:0000256" key="1">
    <source>
        <dbReference type="ARBA" id="ARBA00005750"/>
    </source>
</evidence>
<evidence type="ECO:0000256" key="5">
    <source>
        <dbReference type="PIRNR" id="PIRNR016557"/>
    </source>
</evidence>
<dbReference type="PIRSF" id="PIRSF016557">
    <property type="entry name" value="Caps_synth_CpsB"/>
    <property type="match status" value="1"/>
</dbReference>
<dbReference type="InterPro" id="IPR016195">
    <property type="entry name" value="Pol/histidinol_Pase-like"/>
</dbReference>
<evidence type="ECO:0000256" key="4">
    <source>
        <dbReference type="ARBA" id="ARBA00051722"/>
    </source>
</evidence>
<accession>A0A2N0ZFT1</accession>
<dbReference type="AlphaFoldDB" id="A0A2N0ZFT1"/>
<dbReference type="Gene3D" id="3.20.20.140">
    <property type="entry name" value="Metal-dependent hydrolases"/>
    <property type="match status" value="1"/>
</dbReference>
<comment type="similarity">
    <text evidence="1 5">Belongs to the metallo-dependent hydrolases superfamily. CpsB/CapC family.</text>
</comment>
<gene>
    <name evidence="6" type="ORF">CWS20_14240</name>
</gene>
<dbReference type="RefSeq" id="WP_066189309.1">
    <property type="nucleotide sequence ID" value="NZ_JARMMB010000015.1"/>
</dbReference>
<evidence type="ECO:0000256" key="3">
    <source>
        <dbReference type="ARBA" id="ARBA00022912"/>
    </source>
</evidence>
<name>A0A2N0ZFT1_9BACI</name>
<sequence>MVDLHCHILADMDDGAQTMEDSIEMAKEAINNGIQSIVATPHYNHKYQNEKQKIVNGVKDLNDRLLAENIPLTIYPGQEVRIYGDILQDYNQGKIQTLCETQYLFIEFPADHVPKYAEGLLYNLLLEGIIPIIVHPERNAQLIQQPDILYNLVDKGALTQITSSSVCGHFGKNIKKFTQQIIEANLTHFIASDAHNITSRSFRFNEALDVIEKEYGMDMVYLLTENAQLVVDGQNIYKEIPTKIKRKKILGIF</sequence>